<name>A0AAJ7E320_9HYME</name>
<dbReference type="CTD" id="34445"/>
<dbReference type="GO" id="GO:0007368">
    <property type="term" value="P:determination of left/right symmetry"/>
    <property type="evidence" value="ECO:0007669"/>
    <property type="project" value="UniProtKB-ARBA"/>
</dbReference>
<dbReference type="FunFam" id="1.20.58.530:FF:000004">
    <property type="entry name" value="Unconventional myosin ID"/>
    <property type="match status" value="1"/>
</dbReference>
<dbReference type="GO" id="GO:0030048">
    <property type="term" value="P:actin filament-based movement"/>
    <property type="evidence" value="ECO:0007669"/>
    <property type="project" value="TreeGrafter"/>
</dbReference>
<proteinExistence type="inferred from homology"/>
<evidence type="ECO:0000256" key="9">
    <source>
        <dbReference type="PROSITE-ProRule" id="PRU00782"/>
    </source>
</evidence>
<gene>
    <name evidence="13" type="primary">LOC105368640</name>
</gene>
<comment type="similarity">
    <text evidence="2 9">Belongs to the TRAFAC class myosin-kinesin ATPase superfamily. Myosin family.</text>
</comment>
<dbReference type="KEGG" id="csol:105368640"/>
<evidence type="ECO:0000256" key="2">
    <source>
        <dbReference type="ARBA" id="ARBA00008314"/>
    </source>
</evidence>
<feature type="domain" description="Myosin motor" evidence="10">
    <location>
        <begin position="7"/>
        <end position="693"/>
    </location>
</feature>
<dbReference type="GO" id="GO:0005902">
    <property type="term" value="C:microvillus"/>
    <property type="evidence" value="ECO:0007669"/>
    <property type="project" value="TreeGrafter"/>
</dbReference>
<dbReference type="InterPro" id="IPR010926">
    <property type="entry name" value="Myosin_TH1"/>
</dbReference>
<evidence type="ECO:0000256" key="6">
    <source>
        <dbReference type="ARBA" id="ARBA00023123"/>
    </source>
</evidence>
<dbReference type="GO" id="GO:0016459">
    <property type="term" value="C:myosin complex"/>
    <property type="evidence" value="ECO:0007669"/>
    <property type="project" value="UniProtKB-KW"/>
</dbReference>
<keyword evidence="3 9" id="KW-0547">Nucleotide-binding</keyword>
<evidence type="ECO:0000313" key="13">
    <source>
        <dbReference type="RefSeq" id="XP_011506003.1"/>
    </source>
</evidence>
<dbReference type="Gene3D" id="1.10.10.820">
    <property type="match status" value="1"/>
</dbReference>
<evidence type="ECO:0000256" key="8">
    <source>
        <dbReference type="ARBA" id="ARBA00023203"/>
    </source>
</evidence>
<dbReference type="GO" id="GO:0007015">
    <property type="term" value="P:actin filament organization"/>
    <property type="evidence" value="ECO:0007669"/>
    <property type="project" value="TreeGrafter"/>
</dbReference>
<dbReference type="GO" id="GO:0051015">
    <property type="term" value="F:actin filament binding"/>
    <property type="evidence" value="ECO:0007669"/>
    <property type="project" value="TreeGrafter"/>
</dbReference>
<dbReference type="GO" id="GO:0005938">
    <property type="term" value="C:cell cortex"/>
    <property type="evidence" value="ECO:0007669"/>
    <property type="project" value="UniProtKB-ARBA"/>
</dbReference>
<dbReference type="Gene3D" id="1.20.5.4820">
    <property type="match status" value="1"/>
</dbReference>
<accession>A0AAJ7E320</accession>
<dbReference type="GO" id="GO:0048803">
    <property type="term" value="P:imaginal disc-derived male genitalia morphogenesis"/>
    <property type="evidence" value="ECO:0007669"/>
    <property type="project" value="UniProtKB-ARBA"/>
</dbReference>
<dbReference type="SMART" id="SM00015">
    <property type="entry name" value="IQ"/>
    <property type="match status" value="1"/>
</dbReference>
<keyword evidence="4 9" id="KW-0067">ATP-binding</keyword>
<dbReference type="FunFam" id="1.10.10.820:FF:000001">
    <property type="entry name" value="Myosin heavy chain"/>
    <property type="match status" value="1"/>
</dbReference>
<dbReference type="GO" id="GO:0005886">
    <property type="term" value="C:plasma membrane"/>
    <property type="evidence" value="ECO:0007669"/>
    <property type="project" value="UniProtKB-SubCell"/>
</dbReference>
<evidence type="ECO:0000259" key="10">
    <source>
        <dbReference type="PROSITE" id="PS51456"/>
    </source>
</evidence>
<dbReference type="GO" id="GO:0005524">
    <property type="term" value="F:ATP binding"/>
    <property type="evidence" value="ECO:0007669"/>
    <property type="project" value="UniProtKB-UniRule"/>
</dbReference>
<dbReference type="GeneID" id="105368640"/>
<dbReference type="Pfam" id="PF06017">
    <property type="entry name" value="Myosin_TH1"/>
    <property type="match status" value="1"/>
</dbReference>
<dbReference type="InterPro" id="IPR036072">
    <property type="entry name" value="MYSc_Myo1"/>
</dbReference>
<dbReference type="PANTHER" id="PTHR13140:SF713">
    <property type="entry name" value="UNCONVENTIONAL MYOSIN ID"/>
    <property type="match status" value="1"/>
</dbReference>
<dbReference type="PROSITE" id="PS50096">
    <property type="entry name" value="IQ"/>
    <property type="match status" value="1"/>
</dbReference>
<evidence type="ECO:0000256" key="1">
    <source>
        <dbReference type="ARBA" id="ARBA00004413"/>
    </source>
</evidence>
<protein>
    <submittedName>
        <fullName evidence="13">Myosin-IA</fullName>
    </submittedName>
</protein>
<dbReference type="AlphaFoldDB" id="A0AAJ7E320"/>
<dbReference type="PROSITE" id="PS51757">
    <property type="entry name" value="TH1"/>
    <property type="match status" value="1"/>
</dbReference>
<dbReference type="GO" id="GO:0007498">
    <property type="term" value="P:mesoderm development"/>
    <property type="evidence" value="ECO:0007669"/>
    <property type="project" value="UniProtKB-ARBA"/>
</dbReference>
<keyword evidence="5" id="KW-0446">Lipid-binding</keyword>
<dbReference type="GO" id="GO:0005546">
    <property type="term" value="F:phosphatidylinositol-4,5-bisphosphate binding"/>
    <property type="evidence" value="ECO:0007669"/>
    <property type="project" value="UniProtKB-ARBA"/>
</dbReference>
<dbReference type="CDD" id="cd01378">
    <property type="entry name" value="MYSc_Myo1"/>
    <property type="match status" value="1"/>
</dbReference>
<dbReference type="SUPFAM" id="SSF52540">
    <property type="entry name" value="P-loop containing nucleoside triphosphate hydrolases"/>
    <property type="match status" value="1"/>
</dbReference>
<dbReference type="PROSITE" id="PS51456">
    <property type="entry name" value="MYOSIN_MOTOR"/>
    <property type="match status" value="1"/>
</dbReference>
<feature type="binding site" evidence="9">
    <location>
        <begin position="100"/>
        <end position="107"/>
    </location>
    <ligand>
        <name>ATP</name>
        <dbReference type="ChEBI" id="CHEBI:30616"/>
    </ligand>
</feature>
<evidence type="ECO:0000313" key="12">
    <source>
        <dbReference type="Proteomes" id="UP000695007"/>
    </source>
</evidence>
<evidence type="ECO:0000256" key="5">
    <source>
        <dbReference type="ARBA" id="ARBA00023121"/>
    </source>
</evidence>
<dbReference type="PANTHER" id="PTHR13140">
    <property type="entry name" value="MYOSIN"/>
    <property type="match status" value="1"/>
</dbReference>
<evidence type="ECO:0000259" key="11">
    <source>
        <dbReference type="PROSITE" id="PS51757"/>
    </source>
</evidence>
<feature type="region of interest" description="Actin-binding" evidence="9">
    <location>
        <begin position="570"/>
        <end position="592"/>
    </location>
</feature>
<dbReference type="InterPro" id="IPR027417">
    <property type="entry name" value="P-loop_NTPase"/>
</dbReference>
<dbReference type="InterPro" id="IPR000048">
    <property type="entry name" value="IQ_motif_EF-hand-BS"/>
</dbReference>
<feature type="domain" description="TH1" evidence="11">
    <location>
        <begin position="810"/>
        <end position="999"/>
    </location>
</feature>
<dbReference type="Gene3D" id="1.20.58.530">
    <property type="match status" value="1"/>
</dbReference>
<dbReference type="SMART" id="SM00242">
    <property type="entry name" value="MYSc"/>
    <property type="match status" value="1"/>
</dbReference>
<dbReference type="Pfam" id="PF00063">
    <property type="entry name" value="Myosin_head"/>
    <property type="match status" value="1"/>
</dbReference>
<dbReference type="InterPro" id="IPR001609">
    <property type="entry name" value="Myosin_head_motor_dom-like"/>
</dbReference>
<reference evidence="13" key="1">
    <citation type="submission" date="2025-08" db="UniProtKB">
        <authorList>
            <consortium name="RefSeq"/>
        </authorList>
    </citation>
    <scope>IDENTIFICATION</scope>
</reference>
<dbReference type="GO" id="GO:0000146">
    <property type="term" value="F:microfilament motor activity"/>
    <property type="evidence" value="ECO:0007669"/>
    <property type="project" value="TreeGrafter"/>
</dbReference>
<sequence length="1018" mass="117719">MVAHEDVGIGDFVLLDEISHGSVVENLRVRFNGGKIYTYIGEVCVSVNPYRSTNIYSSEYVEKYKDRELFENPPHIFAIADAVHKEMKQQGRDTCIVISGESGSGKTEASKIIMKYIAAVTNVDGQQEIERVKNILIQSNSILESFGNAKTNRNDNSSRFGKYMDINFDFKGDPVGGDVTNYLLEKSRVVYQQKGERNFHCFYQLINGCNETDLKAMRLIRDPSNYNYVKNSTSNNQTSSNDKSDYKAVMNAMATLGFTQIETQTIWNVVAGVLHLGNVTFSLDEDKVNINGDKACTNAAHLLSVNQTELNATLIQRIIAAGGEVMQKTHTLVEAEYGRDALAKAVYDRLFTWIVSRINSTINVASNNICKRYRTLIGVLDIYGFEIFDSNSFEQFCINYCNEKLQQLFIELVLKQEQEEYKKEGIAWQNIEYFNNQVICDLVEQNHKGILSIMDEACLNVGKVTDRMLLEAMDKKLIDHKHYTSRQLKPTDKELEHKTQFRIKHYAGDVVYNINGFLDKNKDTLFQDFKRLLYKSKNSIIKSMWPEGAQDITKTTKRPLTAGNLFRNSMVALIKNLTNKEPFYVRCIKPNEVKSPVVFDEARGMHQVRYLGLVENILVRRAGFAYRQRYDKFLKRYKMISQYTWPNYRGGSDKDGVKMMMDEKGFSNDVQYGHTKIFIRSPRTLFALEKARSNLIPDIVILIQKMARGFMARRYFRKLYAAYIIVQHYRRYKRRIYVNELKDTFKDAKNMRDYGKRLPWPKENYAVKSVVPLLKIMYARWYSWMILRRIPRDDWPQLRLKMSAASVLRSKRQHYGQDRRWEGNYLSQFNENSHNDVYNMSMNNLRNADHFKTILFSAFIKKTNKFNKQADRVMVVTEQALYKLENLKFKNLKKVMNIAEITGLSVSPGKDQLIIIHSNHGNDFIASIITKDDKVGELVGILSNAYYQLRKSDLQVTVDVKFKCMLGNKRKILQIEVMPEVMEPTFKKDGDSIVYALPPMVEIIDDSANNRLKPKTGS</sequence>
<dbReference type="InterPro" id="IPR036961">
    <property type="entry name" value="Kinesin_motor_dom_sf"/>
</dbReference>
<dbReference type="RefSeq" id="XP_011506003.1">
    <property type="nucleotide sequence ID" value="XM_011507701.1"/>
</dbReference>
<keyword evidence="7 9" id="KW-0505">Motor protein</keyword>
<dbReference type="Gene3D" id="3.40.850.10">
    <property type="entry name" value="Kinesin motor domain"/>
    <property type="match status" value="1"/>
</dbReference>
<comment type="subcellular location">
    <subcellularLocation>
        <location evidence="1">Cell membrane</location>
        <topology evidence="1">Peripheral membrane protein</topology>
        <orientation evidence="1">Cytoplasmic side</orientation>
    </subcellularLocation>
</comment>
<dbReference type="Gene3D" id="1.20.120.720">
    <property type="entry name" value="Myosin VI head, motor domain, U50 subdomain"/>
    <property type="match status" value="1"/>
</dbReference>
<keyword evidence="6 9" id="KW-0518">Myosin</keyword>
<evidence type="ECO:0000256" key="4">
    <source>
        <dbReference type="ARBA" id="ARBA00022840"/>
    </source>
</evidence>
<keyword evidence="8 9" id="KW-0009">Actin-binding</keyword>
<dbReference type="PRINTS" id="PR00193">
    <property type="entry name" value="MYOSINHEAVY"/>
</dbReference>
<organism evidence="12 13">
    <name type="scientific">Ceratosolen solmsi marchali</name>
    <dbReference type="NCBI Taxonomy" id="326594"/>
    <lineage>
        <taxon>Eukaryota</taxon>
        <taxon>Metazoa</taxon>
        <taxon>Ecdysozoa</taxon>
        <taxon>Arthropoda</taxon>
        <taxon>Hexapoda</taxon>
        <taxon>Insecta</taxon>
        <taxon>Pterygota</taxon>
        <taxon>Neoptera</taxon>
        <taxon>Endopterygota</taxon>
        <taxon>Hymenoptera</taxon>
        <taxon>Apocrita</taxon>
        <taxon>Proctotrupomorpha</taxon>
        <taxon>Chalcidoidea</taxon>
        <taxon>Agaonidae</taxon>
        <taxon>Agaoninae</taxon>
        <taxon>Ceratosolen</taxon>
    </lineage>
</organism>
<dbReference type="GO" id="GO:0006897">
    <property type="term" value="P:endocytosis"/>
    <property type="evidence" value="ECO:0007669"/>
    <property type="project" value="TreeGrafter"/>
</dbReference>
<keyword evidence="12" id="KW-1185">Reference proteome</keyword>
<evidence type="ECO:0000256" key="7">
    <source>
        <dbReference type="ARBA" id="ARBA00023175"/>
    </source>
</evidence>
<dbReference type="Proteomes" id="UP000695007">
    <property type="component" value="Unplaced"/>
</dbReference>
<evidence type="ECO:0000256" key="3">
    <source>
        <dbReference type="ARBA" id="ARBA00022741"/>
    </source>
</evidence>